<sequence>MMVEQPQTGEQLARIDTKLDVLISQHGHVAAQVADHEVRVRELEAAHHRTDSKVTDQGADLADHETRLRAADRWRYALPVTAAGSLLTGTAAILAALGKH</sequence>
<keyword evidence="3" id="KW-1185">Reference proteome</keyword>
<evidence type="ECO:0000313" key="3">
    <source>
        <dbReference type="Proteomes" id="UP001595872"/>
    </source>
</evidence>
<organism evidence="2 3">
    <name type="scientific">Actinomadura gamaensis</name>
    <dbReference type="NCBI Taxonomy" id="1763541"/>
    <lineage>
        <taxon>Bacteria</taxon>
        <taxon>Bacillati</taxon>
        <taxon>Actinomycetota</taxon>
        <taxon>Actinomycetes</taxon>
        <taxon>Streptosporangiales</taxon>
        <taxon>Thermomonosporaceae</taxon>
        <taxon>Actinomadura</taxon>
    </lineage>
</organism>
<keyword evidence="1" id="KW-1133">Transmembrane helix</keyword>
<feature type="transmembrane region" description="Helical" evidence="1">
    <location>
        <begin position="76"/>
        <end position="97"/>
    </location>
</feature>
<name>A0ABV9U9T8_9ACTN</name>
<evidence type="ECO:0000256" key="1">
    <source>
        <dbReference type="SAM" id="Phobius"/>
    </source>
</evidence>
<protein>
    <recommendedName>
        <fullName evidence="4">DUF3618 domain-containing protein</fullName>
    </recommendedName>
</protein>
<proteinExistence type="predicted"/>
<reference evidence="3" key="1">
    <citation type="journal article" date="2019" name="Int. J. Syst. Evol. Microbiol.">
        <title>The Global Catalogue of Microorganisms (GCM) 10K type strain sequencing project: providing services to taxonomists for standard genome sequencing and annotation.</title>
        <authorList>
            <consortium name="The Broad Institute Genomics Platform"/>
            <consortium name="The Broad Institute Genome Sequencing Center for Infectious Disease"/>
            <person name="Wu L."/>
            <person name="Ma J."/>
        </authorList>
    </citation>
    <scope>NUCLEOTIDE SEQUENCE [LARGE SCALE GENOMIC DNA]</scope>
    <source>
        <strain evidence="3">KLKA75</strain>
    </source>
</reference>
<gene>
    <name evidence="2" type="ORF">ACFPCY_35215</name>
</gene>
<comment type="caution">
    <text evidence="2">The sequence shown here is derived from an EMBL/GenBank/DDBJ whole genome shotgun (WGS) entry which is preliminary data.</text>
</comment>
<accession>A0ABV9U9T8</accession>
<dbReference type="Proteomes" id="UP001595872">
    <property type="component" value="Unassembled WGS sequence"/>
</dbReference>
<dbReference type="EMBL" id="JBHSIT010000012">
    <property type="protein sequence ID" value="MFC4912596.1"/>
    <property type="molecule type" value="Genomic_DNA"/>
</dbReference>
<keyword evidence="1" id="KW-0472">Membrane</keyword>
<evidence type="ECO:0000313" key="2">
    <source>
        <dbReference type="EMBL" id="MFC4912596.1"/>
    </source>
</evidence>
<keyword evidence="1" id="KW-0812">Transmembrane</keyword>
<evidence type="ECO:0008006" key="4">
    <source>
        <dbReference type="Google" id="ProtNLM"/>
    </source>
</evidence>